<evidence type="ECO:0000313" key="5">
    <source>
        <dbReference type="EMBL" id="SVD00773.1"/>
    </source>
</evidence>
<sequence>MTDPADGQGTRHVAEGGSGHWFEEVAVHLGAAYLRYSFTYGTVREVDVLVEALGLVPGQRILDVGCGPGRHAHELARRGHEVVGIDISECFVALAREGAPEGASFVHGDARTMEFEAEFDASLSLCQGAFGLAGGPGADPAALDPDGAVLDRIAAALRPGGRLALTAFSAYFQVRFLGDDDHFDAGSGVNRERTVLRDPDGVEARADLWTSCFTPRELRLLCDRAGLDVDEIRSVTPGDYGPQLPNLEHPEFLVLARRRAISGA</sequence>
<evidence type="ECO:0000259" key="4">
    <source>
        <dbReference type="Pfam" id="PF13649"/>
    </source>
</evidence>
<dbReference type="EMBL" id="UINC01123955">
    <property type="protein sequence ID" value="SVD00773.1"/>
    <property type="molecule type" value="Genomic_DNA"/>
</dbReference>
<dbReference type="AlphaFoldDB" id="A0A382RSV7"/>
<reference evidence="5" key="1">
    <citation type="submission" date="2018-05" db="EMBL/GenBank/DDBJ databases">
        <authorList>
            <person name="Lanie J.A."/>
            <person name="Ng W.-L."/>
            <person name="Kazmierczak K.M."/>
            <person name="Andrzejewski T.M."/>
            <person name="Davidsen T.M."/>
            <person name="Wayne K.J."/>
            <person name="Tettelin H."/>
            <person name="Glass J.I."/>
            <person name="Rusch D."/>
            <person name="Podicherti R."/>
            <person name="Tsui H.-C.T."/>
            <person name="Winkler M.E."/>
        </authorList>
    </citation>
    <scope>NUCLEOTIDE SEQUENCE</scope>
</reference>
<evidence type="ECO:0000256" key="1">
    <source>
        <dbReference type="ARBA" id="ARBA00022603"/>
    </source>
</evidence>
<dbReference type="GO" id="GO:0032259">
    <property type="term" value="P:methylation"/>
    <property type="evidence" value="ECO:0007669"/>
    <property type="project" value="UniProtKB-KW"/>
</dbReference>
<feature type="domain" description="Methyltransferase" evidence="4">
    <location>
        <begin position="61"/>
        <end position="161"/>
    </location>
</feature>
<dbReference type="PANTHER" id="PTHR43464:SF19">
    <property type="entry name" value="UBIQUINONE BIOSYNTHESIS O-METHYLTRANSFERASE, MITOCHONDRIAL"/>
    <property type="match status" value="1"/>
</dbReference>
<dbReference type="InterPro" id="IPR041698">
    <property type="entry name" value="Methyltransf_25"/>
</dbReference>
<proteinExistence type="predicted"/>
<evidence type="ECO:0000256" key="3">
    <source>
        <dbReference type="ARBA" id="ARBA00022691"/>
    </source>
</evidence>
<keyword evidence="3" id="KW-0949">S-adenosyl-L-methionine</keyword>
<dbReference type="SUPFAM" id="SSF53335">
    <property type="entry name" value="S-adenosyl-L-methionine-dependent methyltransferases"/>
    <property type="match status" value="1"/>
</dbReference>
<evidence type="ECO:0000256" key="2">
    <source>
        <dbReference type="ARBA" id="ARBA00022679"/>
    </source>
</evidence>
<protein>
    <recommendedName>
        <fullName evidence="4">Methyltransferase domain-containing protein</fullName>
    </recommendedName>
</protein>
<dbReference type="Gene3D" id="3.40.50.150">
    <property type="entry name" value="Vaccinia Virus protein VP39"/>
    <property type="match status" value="1"/>
</dbReference>
<keyword evidence="2" id="KW-0808">Transferase</keyword>
<name>A0A382RSV7_9ZZZZ</name>
<dbReference type="PANTHER" id="PTHR43464">
    <property type="entry name" value="METHYLTRANSFERASE"/>
    <property type="match status" value="1"/>
</dbReference>
<accession>A0A382RSV7</accession>
<dbReference type="Pfam" id="PF13649">
    <property type="entry name" value="Methyltransf_25"/>
    <property type="match status" value="1"/>
</dbReference>
<dbReference type="InterPro" id="IPR029063">
    <property type="entry name" value="SAM-dependent_MTases_sf"/>
</dbReference>
<keyword evidence="1" id="KW-0489">Methyltransferase</keyword>
<gene>
    <name evidence="5" type="ORF">METZ01_LOCUS353627</name>
</gene>
<dbReference type="GO" id="GO:0008168">
    <property type="term" value="F:methyltransferase activity"/>
    <property type="evidence" value="ECO:0007669"/>
    <property type="project" value="UniProtKB-KW"/>
</dbReference>
<organism evidence="5">
    <name type="scientific">marine metagenome</name>
    <dbReference type="NCBI Taxonomy" id="408172"/>
    <lineage>
        <taxon>unclassified sequences</taxon>
        <taxon>metagenomes</taxon>
        <taxon>ecological metagenomes</taxon>
    </lineage>
</organism>
<dbReference type="CDD" id="cd02440">
    <property type="entry name" value="AdoMet_MTases"/>
    <property type="match status" value="1"/>
</dbReference>